<accession>A0A644ZX46</accession>
<comment type="caution">
    <text evidence="1">The sequence shown here is derived from an EMBL/GenBank/DDBJ whole genome shotgun (WGS) entry which is preliminary data.</text>
</comment>
<dbReference type="EMBL" id="VSSQ01010896">
    <property type="protein sequence ID" value="MPM45495.1"/>
    <property type="molecule type" value="Genomic_DNA"/>
</dbReference>
<organism evidence="1">
    <name type="scientific">bioreactor metagenome</name>
    <dbReference type="NCBI Taxonomy" id="1076179"/>
    <lineage>
        <taxon>unclassified sequences</taxon>
        <taxon>metagenomes</taxon>
        <taxon>ecological metagenomes</taxon>
    </lineage>
</organism>
<gene>
    <name evidence="1" type="ORF">SDC9_92182</name>
</gene>
<protein>
    <submittedName>
        <fullName evidence="1">Uncharacterized protein</fullName>
    </submittedName>
</protein>
<evidence type="ECO:0000313" key="1">
    <source>
        <dbReference type="EMBL" id="MPM45495.1"/>
    </source>
</evidence>
<dbReference type="AlphaFoldDB" id="A0A644ZX46"/>
<proteinExistence type="predicted"/>
<sequence>MEKSYTNAKSRFLFLDRVIRKDGSVFLYKRHYEIYNGKAMMERGCNHGRGHTFNTNDESGRVSIEVGSKDPGASLASFTKTN</sequence>
<name>A0A644ZX46_9ZZZZ</name>
<reference evidence="1" key="1">
    <citation type="submission" date="2019-08" db="EMBL/GenBank/DDBJ databases">
        <authorList>
            <person name="Kucharzyk K."/>
            <person name="Murdoch R.W."/>
            <person name="Higgins S."/>
            <person name="Loffler F."/>
        </authorList>
    </citation>
    <scope>NUCLEOTIDE SEQUENCE</scope>
</reference>